<proteinExistence type="inferred from homology"/>
<dbReference type="RefSeq" id="WP_259867178.1">
    <property type="nucleotide sequence ID" value="NZ_JAMQJZ010000017.1"/>
</dbReference>
<protein>
    <recommendedName>
        <fullName evidence="4">Protein SprT-like</fullName>
    </recommendedName>
</protein>
<feature type="domain" description="SprT-like" evidence="5">
    <location>
        <begin position="4"/>
        <end position="150"/>
    </location>
</feature>
<dbReference type="NCBIfam" id="NF003339">
    <property type="entry name" value="PRK04351.1"/>
    <property type="match status" value="1"/>
</dbReference>
<evidence type="ECO:0000313" key="7">
    <source>
        <dbReference type="Proteomes" id="UP001145072"/>
    </source>
</evidence>
<feature type="binding site" evidence="4">
    <location>
        <position position="67"/>
    </location>
    <ligand>
        <name>Zn(2+)</name>
        <dbReference type="ChEBI" id="CHEBI:29105"/>
    </ligand>
</feature>
<gene>
    <name evidence="6" type="ORF">NC661_17435</name>
</gene>
<keyword evidence="7" id="KW-1185">Reference proteome</keyword>
<dbReference type="SMART" id="SM00731">
    <property type="entry name" value="SprT"/>
    <property type="match status" value="1"/>
</dbReference>
<dbReference type="Pfam" id="PF10263">
    <property type="entry name" value="SprT-like"/>
    <property type="match status" value="1"/>
</dbReference>
<evidence type="ECO:0000256" key="1">
    <source>
        <dbReference type="ARBA" id="ARBA00022490"/>
    </source>
</evidence>
<dbReference type="GO" id="GO:0008270">
    <property type="term" value="F:zinc ion binding"/>
    <property type="evidence" value="ECO:0007669"/>
    <property type="project" value="UniProtKB-UniRule"/>
</dbReference>
<dbReference type="Gene3D" id="3.30.2010.10">
    <property type="entry name" value="Metalloproteases ('zincins'), catalytic domain"/>
    <property type="match status" value="1"/>
</dbReference>
<keyword evidence="3 4" id="KW-0862">Zinc</keyword>
<dbReference type="EMBL" id="JAMQJZ010000017">
    <property type="protein sequence ID" value="MDC3422133.1"/>
    <property type="molecule type" value="Genomic_DNA"/>
</dbReference>
<dbReference type="InterPro" id="IPR006640">
    <property type="entry name" value="SprT-like_domain"/>
</dbReference>
<evidence type="ECO:0000256" key="3">
    <source>
        <dbReference type="ARBA" id="ARBA00022833"/>
    </source>
</evidence>
<name>A0A9X3WP30_9BACI</name>
<dbReference type="HAMAP" id="MF_00745">
    <property type="entry name" value="SprT_like"/>
    <property type="match status" value="1"/>
</dbReference>
<keyword evidence="1 4" id="KW-0963">Cytoplasm</keyword>
<organism evidence="6 7">
    <name type="scientific">Aquibacillus koreensis</name>
    <dbReference type="NCBI Taxonomy" id="279446"/>
    <lineage>
        <taxon>Bacteria</taxon>
        <taxon>Bacillati</taxon>
        <taxon>Bacillota</taxon>
        <taxon>Bacilli</taxon>
        <taxon>Bacillales</taxon>
        <taxon>Bacillaceae</taxon>
        <taxon>Aquibacillus</taxon>
    </lineage>
</organism>
<comment type="cofactor">
    <cofactor evidence="4">
        <name>Zn(2+)</name>
        <dbReference type="ChEBI" id="CHEBI:29105"/>
    </cofactor>
    <text evidence="4">Binds 1 zinc ion.</text>
</comment>
<feature type="active site" evidence="4">
    <location>
        <position position="68"/>
    </location>
</feature>
<evidence type="ECO:0000259" key="5">
    <source>
        <dbReference type="SMART" id="SM00731"/>
    </source>
</evidence>
<comment type="similarity">
    <text evidence="4">Belongs to the SprT family.</text>
</comment>
<reference evidence="6" key="1">
    <citation type="submission" date="2022-06" db="EMBL/GenBank/DDBJ databases">
        <title>Aquibacillus sp. a new bacterium isolated from soil saline samples.</title>
        <authorList>
            <person name="Galisteo C."/>
            <person name="De La Haba R."/>
            <person name="Sanchez-Porro C."/>
            <person name="Ventosa A."/>
        </authorList>
    </citation>
    <scope>NUCLEOTIDE SEQUENCE</scope>
    <source>
        <strain evidence="6">JCM 12387</strain>
    </source>
</reference>
<dbReference type="InterPro" id="IPR035240">
    <property type="entry name" value="SprT_Zn_ribbon"/>
</dbReference>
<feature type="binding site" evidence="4">
    <location>
        <position position="71"/>
    </location>
    <ligand>
        <name>Zn(2+)</name>
        <dbReference type="ChEBI" id="CHEBI:29105"/>
    </ligand>
</feature>
<accession>A0A9X3WP30</accession>
<keyword evidence="2 4" id="KW-0479">Metal-binding</keyword>
<evidence type="ECO:0000256" key="4">
    <source>
        <dbReference type="HAMAP-Rule" id="MF_00745"/>
    </source>
</evidence>
<comment type="subcellular location">
    <subcellularLocation>
        <location evidence="4">Cytoplasm</location>
    </subcellularLocation>
</comment>
<comment type="caution">
    <text evidence="6">The sequence shown here is derived from an EMBL/GenBank/DDBJ whole genome shotgun (WGS) entry which is preliminary data.</text>
</comment>
<dbReference type="GO" id="GO:0005737">
    <property type="term" value="C:cytoplasm"/>
    <property type="evidence" value="ECO:0007669"/>
    <property type="project" value="UniProtKB-SubCell"/>
</dbReference>
<evidence type="ECO:0000256" key="2">
    <source>
        <dbReference type="ARBA" id="ARBA00022723"/>
    </source>
</evidence>
<dbReference type="AlphaFoldDB" id="A0A9X3WP30"/>
<dbReference type="Pfam" id="PF17283">
    <property type="entry name" value="Zn_ribbon_SprT"/>
    <property type="match status" value="1"/>
</dbReference>
<dbReference type="GO" id="GO:0006950">
    <property type="term" value="P:response to stress"/>
    <property type="evidence" value="ECO:0007669"/>
    <property type="project" value="UniProtKB-ARBA"/>
</dbReference>
<dbReference type="InterPro" id="IPR023524">
    <property type="entry name" value="Uncharacterised_SprT-like"/>
</dbReference>
<sequence length="150" mass="18405">MEQEELERIVNDLSIRFFHKPFIDKVSFNNRLRTTGGRYIPSRRTIELNPKYLMELGKEEFYGIIKHELCHYHLHIEGKGYKHRDPEFRELLRRTNSPRFCQPLPSQKTNELMYKYKFRCVRCNHTYNRRRMIDTRKYRCGKCNGEIKEE</sequence>
<dbReference type="Proteomes" id="UP001145072">
    <property type="component" value="Unassembled WGS sequence"/>
</dbReference>
<evidence type="ECO:0000313" key="6">
    <source>
        <dbReference type="EMBL" id="MDC3422133.1"/>
    </source>
</evidence>